<dbReference type="RefSeq" id="WP_027069108.1">
    <property type="nucleotide sequence ID" value="NZ_AUHT01000005.1"/>
</dbReference>
<sequence>MPPVAPVRLRPLLLSLAIAATAATTTAAFAQSPPALAASTDGTLLTISASAEARRVPDVATLSAGVVTQAADAQAAMRGNAEQMEGVMAALRRAGIAERDIRTAGVNLHPQYRHSPEDTPAITGYQASNTVEVTVRDIERMGPTMDALVASGANHVNGPAFSIGEPGEARDEARRAALEDARSRAEMYAGALGLRVRRIVSISEAGPGGPVMPCAMARMESAMGGADTPISPGENVVSANLEVVFELGR</sequence>
<feature type="chain" id="PRO_5001966616" evidence="1">
    <location>
        <begin position="31"/>
        <end position="249"/>
    </location>
</feature>
<dbReference type="AlphaFoldDB" id="A0A0A0M7W8"/>
<keyword evidence="1" id="KW-0732">Signal</keyword>
<dbReference type="InterPro" id="IPR007497">
    <property type="entry name" value="SIMPL/DUF541"/>
</dbReference>
<dbReference type="Gene3D" id="3.30.70.2970">
    <property type="entry name" value="Protein of unknown function (DUF541), domain 2"/>
    <property type="match status" value="1"/>
</dbReference>
<dbReference type="EMBL" id="AVBH01000130">
    <property type="protein sequence ID" value="KGO98107.1"/>
    <property type="molecule type" value="Genomic_DNA"/>
</dbReference>
<reference evidence="2 3" key="1">
    <citation type="submission" date="2013-08" db="EMBL/GenBank/DDBJ databases">
        <title>Genomic analysis of Lysobacter defluvii.</title>
        <authorList>
            <person name="Wang Q."/>
            <person name="Wang G."/>
        </authorList>
    </citation>
    <scope>NUCLEOTIDE SEQUENCE [LARGE SCALE GENOMIC DNA]</scope>
    <source>
        <strain evidence="2 3">IMMIB APB-9</strain>
    </source>
</reference>
<organism evidence="2 3">
    <name type="scientific">Lysobacter defluvii IMMIB APB-9 = DSM 18482</name>
    <dbReference type="NCBI Taxonomy" id="1385515"/>
    <lineage>
        <taxon>Bacteria</taxon>
        <taxon>Pseudomonadati</taxon>
        <taxon>Pseudomonadota</taxon>
        <taxon>Gammaproteobacteria</taxon>
        <taxon>Lysobacterales</taxon>
        <taxon>Lysobacteraceae</taxon>
        <taxon>Novilysobacter</taxon>
    </lineage>
</organism>
<dbReference type="PANTHER" id="PTHR34387:SF1">
    <property type="entry name" value="PERIPLASMIC IMMUNOGENIC PROTEIN"/>
    <property type="match status" value="1"/>
</dbReference>
<protein>
    <submittedName>
        <fullName evidence="2">Membrane protein</fullName>
    </submittedName>
</protein>
<dbReference type="Pfam" id="PF04402">
    <property type="entry name" value="SIMPL"/>
    <property type="match status" value="1"/>
</dbReference>
<evidence type="ECO:0000256" key="1">
    <source>
        <dbReference type="SAM" id="SignalP"/>
    </source>
</evidence>
<dbReference type="InterPro" id="IPR052022">
    <property type="entry name" value="26kDa_periplasmic_antigen"/>
</dbReference>
<dbReference type="STRING" id="1385515.GCA_000423325_00602"/>
<comment type="caution">
    <text evidence="2">The sequence shown here is derived from an EMBL/GenBank/DDBJ whole genome shotgun (WGS) entry which is preliminary data.</text>
</comment>
<proteinExistence type="predicted"/>
<dbReference type="eggNOG" id="COG2968">
    <property type="taxonomic scope" value="Bacteria"/>
</dbReference>
<dbReference type="Gene3D" id="3.30.110.170">
    <property type="entry name" value="Protein of unknown function (DUF541), domain 1"/>
    <property type="match status" value="1"/>
</dbReference>
<feature type="signal peptide" evidence="1">
    <location>
        <begin position="1"/>
        <end position="30"/>
    </location>
</feature>
<evidence type="ECO:0000313" key="3">
    <source>
        <dbReference type="Proteomes" id="UP000030003"/>
    </source>
</evidence>
<gene>
    <name evidence="2" type="ORF">N791_04930</name>
</gene>
<evidence type="ECO:0000313" key="2">
    <source>
        <dbReference type="EMBL" id="KGO98107.1"/>
    </source>
</evidence>
<dbReference type="Proteomes" id="UP000030003">
    <property type="component" value="Unassembled WGS sequence"/>
</dbReference>
<dbReference type="OrthoDB" id="9813144at2"/>
<keyword evidence="3" id="KW-1185">Reference proteome</keyword>
<name>A0A0A0M7W8_9GAMM</name>
<accession>A0A0A0M7W8</accession>
<dbReference type="PANTHER" id="PTHR34387">
    <property type="entry name" value="SLR1258 PROTEIN"/>
    <property type="match status" value="1"/>
</dbReference>
<dbReference type="GO" id="GO:0006974">
    <property type="term" value="P:DNA damage response"/>
    <property type="evidence" value="ECO:0007669"/>
    <property type="project" value="TreeGrafter"/>
</dbReference>